<dbReference type="NCBIfam" id="NF002014">
    <property type="entry name" value="PRK00819.1-4"/>
    <property type="match status" value="1"/>
</dbReference>
<evidence type="ECO:0000313" key="7">
    <source>
        <dbReference type="Proteomes" id="UP001428290"/>
    </source>
</evidence>
<dbReference type="EMBL" id="BAABRU010000010">
    <property type="protein sequence ID" value="GAA5529298.1"/>
    <property type="molecule type" value="Genomic_DNA"/>
</dbReference>
<organism evidence="6 7">
    <name type="scientific">Herpetosiphon gulosus</name>
    <dbReference type="NCBI Taxonomy" id="1973496"/>
    <lineage>
        <taxon>Bacteria</taxon>
        <taxon>Bacillati</taxon>
        <taxon>Chloroflexota</taxon>
        <taxon>Chloroflexia</taxon>
        <taxon>Herpetosiphonales</taxon>
        <taxon>Herpetosiphonaceae</taxon>
        <taxon>Herpetosiphon</taxon>
    </lineage>
</organism>
<dbReference type="RefSeq" id="WP_345722911.1">
    <property type="nucleotide sequence ID" value="NZ_BAABRU010000010.1"/>
</dbReference>
<evidence type="ECO:0000313" key="6">
    <source>
        <dbReference type="EMBL" id="GAA5529298.1"/>
    </source>
</evidence>
<reference evidence="6 7" key="1">
    <citation type="submission" date="2024-02" db="EMBL/GenBank/DDBJ databases">
        <title>Herpetosiphon gulosus NBRC 112829.</title>
        <authorList>
            <person name="Ichikawa N."/>
            <person name="Katano-Makiyama Y."/>
            <person name="Hidaka K."/>
        </authorList>
    </citation>
    <scope>NUCLEOTIDE SEQUENCE [LARGE SCALE GENOMIC DNA]</scope>
    <source>
        <strain evidence="6 7">NBRC 112829</strain>
    </source>
</reference>
<sequence length="182" mass="20129">MDERRLIRVSKYLSKHLRHQPERLGLTLEPGGWVGVEQLLAACAANNFAISQAELLEVVKQNNKQRFGFDPTGQKIRAHQGHSVAVDLGLVAQQPPTILYHGTAKHNLATILSDGLRPMQRQHVHLSRDRVTALQVGARHGQAVILIVQADELYRAGQAFFCSDNGVWLTTAIAPAYLTLES</sequence>
<protein>
    <recommendedName>
        <fullName evidence="5">Probable RNA 2'-phosphotransferase</fullName>
        <ecNumber evidence="5">2.7.1.-</ecNumber>
    </recommendedName>
</protein>
<dbReference type="Pfam" id="PF01885">
    <property type="entry name" value="PTS_2-RNA"/>
    <property type="match status" value="1"/>
</dbReference>
<dbReference type="PANTHER" id="PTHR12684:SF2">
    <property type="entry name" value="TRNA 2'-PHOSPHOTRANSFERASE 1"/>
    <property type="match status" value="1"/>
</dbReference>
<dbReference type="InterPro" id="IPR042081">
    <property type="entry name" value="RNA_2'-PTrans_C"/>
</dbReference>
<dbReference type="Proteomes" id="UP001428290">
    <property type="component" value="Unassembled WGS sequence"/>
</dbReference>
<evidence type="ECO:0000256" key="5">
    <source>
        <dbReference type="HAMAP-Rule" id="MF_00299"/>
    </source>
</evidence>
<evidence type="ECO:0000256" key="1">
    <source>
        <dbReference type="ARBA" id="ARBA00009836"/>
    </source>
</evidence>
<evidence type="ECO:0000256" key="2">
    <source>
        <dbReference type="ARBA" id="ARBA00022679"/>
    </source>
</evidence>
<dbReference type="SUPFAM" id="SSF56399">
    <property type="entry name" value="ADP-ribosylation"/>
    <property type="match status" value="1"/>
</dbReference>
<dbReference type="HAMAP" id="MF_00299">
    <property type="entry name" value="KptA"/>
    <property type="match status" value="1"/>
</dbReference>
<dbReference type="Gene3D" id="1.10.10.970">
    <property type="entry name" value="RNA 2'-phosphotransferase, Tpt1/KptA family, N-terminal domain"/>
    <property type="match status" value="1"/>
</dbReference>
<dbReference type="Gene3D" id="3.20.170.30">
    <property type="match status" value="1"/>
</dbReference>
<keyword evidence="3 5" id="KW-0520">NAD</keyword>
<dbReference type="InterPro" id="IPR022928">
    <property type="entry name" value="RNA_2'-PTrans_KptA"/>
</dbReference>
<dbReference type="PANTHER" id="PTHR12684">
    <property type="entry name" value="PUTATIVE PHOSPHOTRANSFERASE"/>
    <property type="match status" value="1"/>
</dbReference>
<evidence type="ECO:0000256" key="3">
    <source>
        <dbReference type="ARBA" id="ARBA00023027"/>
    </source>
</evidence>
<dbReference type="InterPro" id="IPR002745">
    <property type="entry name" value="Ptrans_KptA/Tpt1"/>
</dbReference>
<proteinExistence type="inferred from homology"/>
<evidence type="ECO:0000256" key="4">
    <source>
        <dbReference type="ARBA" id="ARBA00025212"/>
    </source>
</evidence>
<gene>
    <name evidence="5 6" type="primary">kptA</name>
    <name evidence="6" type="ORF">Hgul01_03105</name>
</gene>
<dbReference type="EC" id="2.7.1.-" evidence="5"/>
<dbReference type="InterPro" id="IPR042080">
    <property type="entry name" value="RNA_2'-PTrans_N"/>
</dbReference>
<keyword evidence="2 5" id="KW-0808">Transferase</keyword>
<comment type="similarity">
    <text evidence="1 5">Belongs to the KptA/TPT1 family.</text>
</comment>
<accession>A0ABP9X3Z2</accession>
<comment type="function">
    <text evidence="4 5">Removes the 2'-phosphate from RNA via an intermediate in which the phosphate is ADP-ribosylated by NAD followed by a presumed transesterification to release the RNA and generate ADP-ribose 1''-2''-cyclic phosphate (APPR&gt;P). May function as an ADP-ribosylase.</text>
</comment>
<comment type="caution">
    <text evidence="6">The sequence shown here is derived from an EMBL/GenBank/DDBJ whole genome shotgun (WGS) entry which is preliminary data.</text>
</comment>
<name>A0ABP9X3Z2_9CHLR</name>
<keyword evidence="7" id="KW-1185">Reference proteome</keyword>